<reference evidence="2 3" key="1">
    <citation type="submission" date="2015-07" db="EMBL/GenBank/DDBJ databases">
        <title>Emmonsia species relationships and genome sequence.</title>
        <authorList>
            <person name="Cuomo C.A."/>
            <person name="Schwartz I.S."/>
            <person name="Kenyon C."/>
            <person name="de Hoog G.S."/>
            <person name="Govender N.P."/>
            <person name="Botha A."/>
            <person name="Moreno L."/>
            <person name="de Vries M."/>
            <person name="Munoz J.F."/>
            <person name="Stielow J.B."/>
        </authorList>
    </citation>
    <scope>NUCLEOTIDE SEQUENCE [LARGE SCALE GENOMIC DNA]</scope>
    <source>
        <strain evidence="2 3">CBS 136260</strain>
    </source>
</reference>
<feature type="region of interest" description="Disordered" evidence="1">
    <location>
        <begin position="124"/>
        <end position="151"/>
    </location>
</feature>
<dbReference type="AlphaFoldDB" id="A0A1B7P2J3"/>
<proteinExistence type="predicted"/>
<gene>
    <name evidence="2" type="ORF">ACJ72_02395</name>
</gene>
<comment type="caution">
    <text evidence="2">The sequence shown here is derived from an EMBL/GenBank/DDBJ whole genome shotgun (WGS) entry which is preliminary data.</text>
</comment>
<organism evidence="2 3">
    <name type="scientific">Emergomyces africanus</name>
    <dbReference type="NCBI Taxonomy" id="1955775"/>
    <lineage>
        <taxon>Eukaryota</taxon>
        <taxon>Fungi</taxon>
        <taxon>Dikarya</taxon>
        <taxon>Ascomycota</taxon>
        <taxon>Pezizomycotina</taxon>
        <taxon>Eurotiomycetes</taxon>
        <taxon>Eurotiomycetidae</taxon>
        <taxon>Onygenales</taxon>
        <taxon>Ajellomycetaceae</taxon>
        <taxon>Emergomyces</taxon>
    </lineage>
</organism>
<evidence type="ECO:0000313" key="2">
    <source>
        <dbReference type="EMBL" id="OAX83250.1"/>
    </source>
</evidence>
<name>A0A1B7P2J3_9EURO</name>
<accession>A0A1B7P2J3</accession>
<dbReference type="Proteomes" id="UP000091918">
    <property type="component" value="Unassembled WGS sequence"/>
</dbReference>
<dbReference type="STRING" id="1658172.A0A1B7P2J3"/>
<sequence length="219" mass="25242">MSHTASQTWLSNKTKEFEAWVRVRDMMEYVAPNSPFTPKTFEEWIAHRLAWMEEERGQLISQAITKRMMANGRGEQVPVTPVLGGKELPDGRGLVLARETIWVSQRDYPTVRNWAPWPSYEELKHEGDDRSKSGYSRFPPLPRGRGNDTVNWKQRAPVKQYRFDEVGRPVWELGSIHTQYPESEMHRFVESSLLAELGLCAPRKQAMEVSNILQGPGKC</sequence>
<dbReference type="EMBL" id="LGUA01000198">
    <property type="protein sequence ID" value="OAX83250.1"/>
    <property type="molecule type" value="Genomic_DNA"/>
</dbReference>
<evidence type="ECO:0000313" key="3">
    <source>
        <dbReference type="Proteomes" id="UP000091918"/>
    </source>
</evidence>
<keyword evidence="3" id="KW-1185">Reference proteome</keyword>
<evidence type="ECO:0000256" key="1">
    <source>
        <dbReference type="SAM" id="MobiDB-lite"/>
    </source>
</evidence>
<dbReference type="OrthoDB" id="5305306at2759"/>
<protein>
    <submittedName>
        <fullName evidence="2">Uncharacterized protein</fullName>
    </submittedName>
</protein>